<name>A0AAW2SKL4_SESRA</name>
<dbReference type="AlphaFoldDB" id="A0AAW2SKL4"/>
<sequence length="121" mass="13590">MELEPHPVAIENRGRSHPTYGDPVVTESGGSSTTNELQAYNLARDRQRHTNVKPPSRLGYEDMISFALLVSDNEPTIFHGVITSQENKKWMGAMVEEMESLHKNQTWELVQLPEGKKAIGC</sequence>
<organism evidence="2">
    <name type="scientific">Sesamum radiatum</name>
    <name type="common">Black benniseed</name>
    <dbReference type="NCBI Taxonomy" id="300843"/>
    <lineage>
        <taxon>Eukaryota</taxon>
        <taxon>Viridiplantae</taxon>
        <taxon>Streptophyta</taxon>
        <taxon>Embryophyta</taxon>
        <taxon>Tracheophyta</taxon>
        <taxon>Spermatophyta</taxon>
        <taxon>Magnoliopsida</taxon>
        <taxon>eudicotyledons</taxon>
        <taxon>Gunneridae</taxon>
        <taxon>Pentapetalae</taxon>
        <taxon>asterids</taxon>
        <taxon>lamiids</taxon>
        <taxon>Lamiales</taxon>
        <taxon>Pedaliaceae</taxon>
        <taxon>Sesamum</taxon>
    </lineage>
</organism>
<gene>
    <name evidence="2" type="ORF">Sradi_2526300</name>
</gene>
<reference evidence="2" key="2">
    <citation type="journal article" date="2024" name="Plant">
        <title>Genomic evolution and insights into agronomic trait innovations of Sesamum species.</title>
        <authorList>
            <person name="Miao H."/>
            <person name="Wang L."/>
            <person name="Qu L."/>
            <person name="Liu H."/>
            <person name="Sun Y."/>
            <person name="Le M."/>
            <person name="Wang Q."/>
            <person name="Wei S."/>
            <person name="Zheng Y."/>
            <person name="Lin W."/>
            <person name="Duan Y."/>
            <person name="Cao H."/>
            <person name="Xiong S."/>
            <person name="Wang X."/>
            <person name="Wei L."/>
            <person name="Li C."/>
            <person name="Ma Q."/>
            <person name="Ju M."/>
            <person name="Zhao R."/>
            <person name="Li G."/>
            <person name="Mu C."/>
            <person name="Tian Q."/>
            <person name="Mei H."/>
            <person name="Zhang T."/>
            <person name="Gao T."/>
            <person name="Zhang H."/>
        </authorList>
    </citation>
    <scope>NUCLEOTIDE SEQUENCE</scope>
    <source>
        <strain evidence="2">G02</strain>
    </source>
</reference>
<accession>A0AAW2SKL4</accession>
<evidence type="ECO:0000313" key="2">
    <source>
        <dbReference type="EMBL" id="KAL0393035.1"/>
    </source>
</evidence>
<proteinExistence type="predicted"/>
<evidence type="ECO:0000256" key="1">
    <source>
        <dbReference type="SAM" id="MobiDB-lite"/>
    </source>
</evidence>
<dbReference type="EMBL" id="JACGWJ010000010">
    <property type="protein sequence ID" value="KAL0393035.1"/>
    <property type="molecule type" value="Genomic_DNA"/>
</dbReference>
<protein>
    <submittedName>
        <fullName evidence="2">Retrovirus-related Pol polyprotein from transposon TNT 1-94</fullName>
    </submittedName>
</protein>
<reference evidence="2" key="1">
    <citation type="submission" date="2020-06" db="EMBL/GenBank/DDBJ databases">
        <authorList>
            <person name="Li T."/>
            <person name="Hu X."/>
            <person name="Zhang T."/>
            <person name="Song X."/>
            <person name="Zhang H."/>
            <person name="Dai N."/>
            <person name="Sheng W."/>
            <person name="Hou X."/>
            <person name="Wei L."/>
        </authorList>
    </citation>
    <scope>NUCLEOTIDE SEQUENCE</scope>
    <source>
        <strain evidence="2">G02</strain>
        <tissue evidence="2">Leaf</tissue>
    </source>
</reference>
<feature type="region of interest" description="Disordered" evidence="1">
    <location>
        <begin position="1"/>
        <end position="33"/>
    </location>
</feature>
<comment type="caution">
    <text evidence="2">The sequence shown here is derived from an EMBL/GenBank/DDBJ whole genome shotgun (WGS) entry which is preliminary data.</text>
</comment>